<evidence type="ECO:0000256" key="1">
    <source>
        <dbReference type="SAM" id="MobiDB-lite"/>
    </source>
</evidence>
<organism evidence="2">
    <name type="scientific">Cladocopium goreaui</name>
    <dbReference type="NCBI Taxonomy" id="2562237"/>
    <lineage>
        <taxon>Eukaryota</taxon>
        <taxon>Sar</taxon>
        <taxon>Alveolata</taxon>
        <taxon>Dinophyceae</taxon>
        <taxon>Suessiales</taxon>
        <taxon>Symbiodiniaceae</taxon>
        <taxon>Cladocopium</taxon>
    </lineage>
</organism>
<evidence type="ECO:0000313" key="3">
    <source>
        <dbReference type="EMBL" id="CAL1168416.1"/>
    </source>
</evidence>
<feature type="compositionally biased region" description="Basic and acidic residues" evidence="1">
    <location>
        <begin position="598"/>
        <end position="632"/>
    </location>
</feature>
<dbReference type="AlphaFoldDB" id="A0A9P1GID1"/>
<dbReference type="EMBL" id="CAMXCT030006511">
    <property type="protein sequence ID" value="CAL4802353.1"/>
    <property type="molecule type" value="Genomic_DNA"/>
</dbReference>
<comment type="caution">
    <text evidence="2">The sequence shown here is derived from an EMBL/GenBank/DDBJ whole genome shotgun (WGS) entry which is preliminary data.</text>
</comment>
<protein>
    <submittedName>
        <fullName evidence="2">Uncharacterized protein</fullName>
    </submittedName>
</protein>
<dbReference type="Proteomes" id="UP001152797">
    <property type="component" value="Unassembled WGS sequence"/>
</dbReference>
<dbReference type="EMBL" id="CAMXCT010006511">
    <property type="protein sequence ID" value="CAI4015041.1"/>
    <property type="molecule type" value="Genomic_DNA"/>
</dbReference>
<gene>
    <name evidence="2" type="ORF">C1SCF055_LOCUS39894</name>
</gene>
<keyword evidence="4" id="KW-1185">Reference proteome</keyword>
<proteinExistence type="predicted"/>
<feature type="compositionally biased region" description="Basic residues" evidence="1">
    <location>
        <begin position="679"/>
        <end position="696"/>
    </location>
</feature>
<evidence type="ECO:0000313" key="2">
    <source>
        <dbReference type="EMBL" id="CAI4015041.1"/>
    </source>
</evidence>
<reference evidence="3" key="2">
    <citation type="submission" date="2024-04" db="EMBL/GenBank/DDBJ databases">
        <authorList>
            <person name="Chen Y."/>
            <person name="Shah S."/>
            <person name="Dougan E. K."/>
            <person name="Thang M."/>
            <person name="Chan C."/>
        </authorList>
    </citation>
    <scope>NUCLEOTIDE SEQUENCE [LARGE SCALE GENOMIC DNA]</scope>
</reference>
<sequence>MTHSLVRRVIGPYFSEMLHFAWTGKKQIGGKSVTALSKVKGPAMAELMNNLLKACLPNFASVQSNETLVDRLHCFLQQQESDRPQASASVRTRGGGGNSDAEDHKLKALVFFATEGLGMKPMVHGEENKTFGTKLKSIMDLCQEYRSFRDTPLMKNMMVSLVAGCSCGKTEVKGECAYHHASANIMDMTYDVAKVLFAQYPMMVQDWIQSVATAYAQSWELPAILKNVGVVADTVLLFQSLRVDCVLAMFDFIARGHATLRTADEAEIAESVKVMQSEGAHAHEPIAAIIAVLRQKKIKRILVATDRFMSDRQHFIEGWTKLLDKSLNHISEGSKAAKQQLTLELEKFFPALQAELSSTQTQPAQGAATAGVSATGKETLRLAAAADGSQQFNELMKHPSVAECTIDIVHEKAMIYERLLSLAQSRDSPNWEKLLVIFDAADIKQTTYAVKIKIDGDDEPKILTTSQLLRSGAAAHCEGKQLVVLESSGALAASMANQSQSGQPGDAATAEPEDGIRFYGMKVSELTQLTSLEFTFFGEVGLEGKAPTLALTSATPDDSKSPALPWHIMGTKNDNLMSSECACPAWLIPKAKAAAKPTKKDKTDKADKTEKDKPCISKDNMDKDKDKDKENDPMTGNHVPEGEHGDQPAAEDDDDSSALSALAAVALGTQVKGAGKGGRAGRGRGAPKCKAKAKAKAKGKAKKSDVEQLDGLSVFVQPVLTFDSDLVTPLTVKRGDSEKDIEIIVPRLIANPLFKQLMDMPKEEQPPVIYIPVREIGENEWLLTLSRGPLPCEVLKMQERSTDQKDKEAVEHHLKVLEAWGNKPVWQGVPDTLASVVTGATKRGNANDKCSKDMRHLSV</sequence>
<reference evidence="2" key="1">
    <citation type="submission" date="2022-10" db="EMBL/GenBank/DDBJ databases">
        <authorList>
            <person name="Chen Y."/>
            <person name="Dougan E. K."/>
            <person name="Chan C."/>
            <person name="Rhodes N."/>
            <person name="Thang M."/>
        </authorList>
    </citation>
    <scope>NUCLEOTIDE SEQUENCE</scope>
</reference>
<evidence type="ECO:0000313" key="4">
    <source>
        <dbReference type="Proteomes" id="UP001152797"/>
    </source>
</evidence>
<name>A0A9P1GID1_9DINO</name>
<feature type="region of interest" description="Disordered" evidence="1">
    <location>
        <begin position="672"/>
        <end position="696"/>
    </location>
</feature>
<feature type="region of interest" description="Disordered" evidence="1">
    <location>
        <begin position="592"/>
        <end position="657"/>
    </location>
</feature>
<feature type="region of interest" description="Disordered" evidence="1">
    <location>
        <begin position="83"/>
        <end position="102"/>
    </location>
</feature>
<accession>A0A9P1GID1</accession>
<dbReference type="EMBL" id="CAMXCT020006511">
    <property type="protein sequence ID" value="CAL1168416.1"/>
    <property type="molecule type" value="Genomic_DNA"/>
</dbReference>